<evidence type="ECO:0000256" key="1">
    <source>
        <dbReference type="ARBA" id="ARBA00023015"/>
    </source>
</evidence>
<protein>
    <recommendedName>
        <fullName evidence="9">Bromo domain-containing protein</fullName>
    </recommendedName>
</protein>
<keyword evidence="1" id="KW-0805">Transcription regulation</keyword>
<evidence type="ECO:0000256" key="2">
    <source>
        <dbReference type="ARBA" id="ARBA00023117"/>
    </source>
</evidence>
<sequence length="217" mass="24187">MPNVEELRSITRIVESLIARTDSGPFREPVDWKGMGLWDYPDVVHELMDLGTVLSKLSSSKYDCADDVADDVRTVFNNCMTYNTEGSDFYSLGESYLLRFESMFEKLAMYGTSDRGSRVKSERGGAAGGLGQGPPNLEQKKTFAENLFKVNGDDLGHVVQVLDQKDPKALEAVAATSDDNEPNVEVNIDKIKAEVFWELDGYLKKSMARDGGLKRKR</sequence>
<dbReference type="Pfam" id="PF17035">
    <property type="entry name" value="BET"/>
    <property type="match status" value="1"/>
</dbReference>
<evidence type="ECO:0000259" key="5">
    <source>
        <dbReference type="PROSITE" id="PS50014"/>
    </source>
</evidence>
<dbReference type="SMART" id="SM00297">
    <property type="entry name" value="BROMO"/>
    <property type="match status" value="1"/>
</dbReference>
<evidence type="ECO:0000256" key="4">
    <source>
        <dbReference type="PROSITE-ProRule" id="PRU00035"/>
    </source>
</evidence>
<organism evidence="7 8">
    <name type="scientific">Triparma laevis f. inornata</name>
    <dbReference type="NCBI Taxonomy" id="1714386"/>
    <lineage>
        <taxon>Eukaryota</taxon>
        <taxon>Sar</taxon>
        <taxon>Stramenopiles</taxon>
        <taxon>Ochrophyta</taxon>
        <taxon>Bolidophyceae</taxon>
        <taxon>Parmales</taxon>
        <taxon>Triparmaceae</taxon>
        <taxon>Triparma</taxon>
    </lineage>
</organism>
<name>A0A9W7BHZ8_9STRA</name>
<dbReference type="PRINTS" id="PR00503">
    <property type="entry name" value="BROMODOMAIN"/>
</dbReference>
<feature type="domain" description="Bromo" evidence="5">
    <location>
        <begin position="18"/>
        <end position="90"/>
    </location>
</feature>
<reference evidence="8" key="1">
    <citation type="journal article" date="2023" name="Commun. Biol.">
        <title>Genome analysis of Parmales, the sister group of diatoms, reveals the evolutionary specialization of diatoms from phago-mixotrophs to photoautotrophs.</title>
        <authorList>
            <person name="Ban H."/>
            <person name="Sato S."/>
            <person name="Yoshikawa S."/>
            <person name="Yamada K."/>
            <person name="Nakamura Y."/>
            <person name="Ichinomiya M."/>
            <person name="Sato N."/>
            <person name="Blanc-Mathieu R."/>
            <person name="Endo H."/>
            <person name="Kuwata A."/>
            <person name="Ogata H."/>
        </authorList>
    </citation>
    <scope>NUCLEOTIDE SEQUENCE [LARGE SCALE GENOMIC DNA]</scope>
</reference>
<dbReference type="InterPro" id="IPR001487">
    <property type="entry name" value="Bromodomain"/>
</dbReference>
<dbReference type="Gene3D" id="1.20.1270.220">
    <property type="match status" value="1"/>
</dbReference>
<dbReference type="EMBL" id="BLQM01000463">
    <property type="protein sequence ID" value="GMH91049.1"/>
    <property type="molecule type" value="Genomic_DNA"/>
</dbReference>
<dbReference type="InterPro" id="IPR036427">
    <property type="entry name" value="Bromodomain-like_sf"/>
</dbReference>
<proteinExistence type="predicted"/>
<accession>A0A9W7BHZ8</accession>
<dbReference type="Gene3D" id="1.20.920.10">
    <property type="entry name" value="Bromodomain-like"/>
    <property type="match status" value="1"/>
</dbReference>
<dbReference type="InterPro" id="IPR038336">
    <property type="entry name" value="NET_sf"/>
</dbReference>
<dbReference type="SUPFAM" id="SSF47370">
    <property type="entry name" value="Bromodomain"/>
    <property type="match status" value="1"/>
</dbReference>
<dbReference type="PANTHER" id="PTHR45926">
    <property type="entry name" value="OSJNBA0053K19.4 PROTEIN"/>
    <property type="match status" value="1"/>
</dbReference>
<comment type="caution">
    <text evidence="7">The sequence shown here is derived from an EMBL/GenBank/DDBJ whole genome shotgun (WGS) entry which is preliminary data.</text>
</comment>
<dbReference type="PROSITE" id="PS50014">
    <property type="entry name" value="BROMODOMAIN_2"/>
    <property type="match status" value="1"/>
</dbReference>
<dbReference type="Proteomes" id="UP001162640">
    <property type="component" value="Unassembled WGS sequence"/>
</dbReference>
<evidence type="ECO:0008006" key="9">
    <source>
        <dbReference type="Google" id="ProtNLM"/>
    </source>
</evidence>
<keyword evidence="3" id="KW-0804">Transcription</keyword>
<dbReference type="AlphaFoldDB" id="A0A9W7BHZ8"/>
<gene>
    <name evidence="7" type="ORF">TL16_g11943</name>
</gene>
<feature type="domain" description="NET" evidence="6">
    <location>
        <begin position="125"/>
        <end position="214"/>
    </location>
</feature>
<evidence type="ECO:0000259" key="6">
    <source>
        <dbReference type="PROSITE" id="PS51525"/>
    </source>
</evidence>
<evidence type="ECO:0000313" key="7">
    <source>
        <dbReference type="EMBL" id="GMH91049.1"/>
    </source>
</evidence>
<evidence type="ECO:0000313" key="8">
    <source>
        <dbReference type="Proteomes" id="UP001162640"/>
    </source>
</evidence>
<keyword evidence="2 4" id="KW-0103">Bromodomain</keyword>
<dbReference type="InterPro" id="IPR027353">
    <property type="entry name" value="NET_dom"/>
</dbReference>
<evidence type="ECO:0000256" key="3">
    <source>
        <dbReference type="ARBA" id="ARBA00023163"/>
    </source>
</evidence>
<dbReference type="Pfam" id="PF00439">
    <property type="entry name" value="Bromodomain"/>
    <property type="match status" value="1"/>
</dbReference>
<dbReference type="PROSITE" id="PS51525">
    <property type="entry name" value="NET"/>
    <property type="match status" value="1"/>
</dbReference>